<dbReference type="InterPro" id="IPR018060">
    <property type="entry name" value="HTH_AraC"/>
</dbReference>
<gene>
    <name evidence="5" type="ORF">DCS45_03405</name>
</gene>
<name>A0A348W8Q0_9RHOB</name>
<evidence type="ECO:0000256" key="2">
    <source>
        <dbReference type="ARBA" id="ARBA00023125"/>
    </source>
</evidence>
<keyword evidence="3" id="KW-0804">Transcription</keyword>
<proteinExistence type="predicted"/>
<dbReference type="SUPFAM" id="SSF46689">
    <property type="entry name" value="Homeodomain-like"/>
    <property type="match status" value="1"/>
</dbReference>
<dbReference type="InterPro" id="IPR020449">
    <property type="entry name" value="Tscrpt_reg_AraC-type_HTH"/>
</dbReference>
<comment type="caution">
    <text evidence="5">The sequence shown here is derived from an EMBL/GenBank/DDBJ whole genome shotgun (WGS) entry which is preliminary data.</text>
</comment>
<dbReference type="GO" id="GO:0043565">
    <property type="term" value="F:sequence-specific DNA binding"/>
    <property type="evidence" value="ECO:0007669"/>
    <property type="project" value="InterPro"/>
</dbReference>
<dbReference type="Proteomes" id="UP000264719">
    <property type="component" value="Unassembled WGS sequence"/>
</dbReference>
<feature type="non-terminal residue" evidence="5">
    <location>
        <position position="1"/>
    </location>
</feature>
<dbReference type="PANTHER" id="PTHR43280:SF29">
    <property type="entry name" value="ARAC-FAMILY TRANSCRIPTIONAL REGULATOR"/>
    <property type="match status" value="1"/>
</dbReference>
<accession>A0A348W8Q0</accession>
<dbReference type="Pfam" id="PF12833">
    <property type="entry name" value="HTH_18"/>
    <property type="match status" value="1"/>
</dbReference>
<dbReference type="AlphaFoldDB" id="A0A348W8Q0"/>
<dbReference type="PANTHER" id="PTHR43280">
    <property type="entry name" value="ARAC-FAMILY TRANSCRIPTIONAL REGULATOR"/>
    <property type="match status" value="1"/>
</dbReference>
<dbReference type="GO" id="GO:0003700">
    <property type="term" value="F:DNA-binding transcription factor activity"/>
    <property type="evidence" value="ECO:0007669"/>
    <property type="project" value="InterPro"/>
</dbReference>
<dbReference type="PRINTS" id="PR00032">
    <property type="entry name" value="HTHARAC"/>
</dbReference>
<organism evidence="5 6">
    <name type="scientific">Roseovarius nubinhibens</name>
    <dbReference type="NCBI Taxonomy" id="314263"/>
    <lineage>
        <taxon>Bacteria</taxon>
        <taxon>Pseudomonadati</taxon>
        <taxon>Pseudomonadota</taxon>
        <taxon>Alphaproteobacteria</taxon>
        <taxon>Rhodobacterales</taxon>
        <taxon>Roseobacteraceae</taxon>
        <taxon>Roseovarius</taxon>
    </lineage>
</organism>
<feature type="domain" description="HTH araC/xylS-type" evidence="4">
    <location>
        <begin position="1"/>
        <end position="48"/>
    </location>
</feature>
<sequence length="58" mass="6353">AKAALLAPENLDKTILEIAYDCGFASLAPFNKAFRALTGQSPRDYRRDRLENDAAVLA</sequence>
<dbReference type="Gene3D" id="1.10.10.60">
    <property type="entry name" value="Homeodomain-like"/>
    <property type="match status" value="1"/>
</dbReference>
<protein>
    <recommendedName>
        <fullName evidence="4">HTH araC/xylS-type domain-containing protein</fullName>
    </recommendedName>
</protein>
<dbReference type="PROSITE" id="PS01124">
    <property type="entry name" value="HTH_ARAC_FAMILY_2"/>
    <property type="match status" value="1"/>
</dbReference>
<evidence type="ECO:0000256" key="3">
    <source>
        <dbReference type="ARBA" id="ARBA00023163"/>
    </source>
</evidence>
<evidence type="ECO:0000313" key="5">
    <source>
        <dbReference type="EMBL" id="HAR50912.1"/>
    </source>
</evidence>
<evidence type="ECO:0000256" key="1">
    <source>
        <dbReference type="ARBA" id="ARBA00023015"/>
    </source>
</evidence>
<keyword evidence="2" id="KW-0238">DNA-binding</keyword>
<reference evidence="5 6" key="1">
    <citation type="journal article" date="2018" name="Nat. Biotechnol.">
        <title>A standardized bacterial taxonomy based on genome phylogeny substantially revises the tree of life.</title>
        <authorList>
            <person name="Parks D.H."/>
            <person name="Chuvochina M."/>
            <person name="Waite D.W."/>
            <person name="Rinke C."/>
            <person name="Skarshewski A."/>
            <person name="Chaumeil P.A."/>
            <person name="Hugenholtz P."/>
        </authorList>
    </citation>
    <scope>NUCLEOTIDE SEQUENCE [LARGE SCALE GENOMIC DNA]</scope>
    <source>
        <strain evidence="5">UBA9169</strain>
    </source>
</reference>
<dbReference type="EMBL" id="DMVW01000038">
    <property type="protein sequence ID" value="HAR50912.1"/>
    <property type="molecule type" value="Genomic_DNA"/>
</dbReference>
<keyword evidence="1" id="KW-0805">Transcription regulation</keyword>
<evidence type="ECO:0000259" key="4">
    <source>
        <dbReference type="PROSITE" id="PS01124"/>
    </source>
</evidence>
<evidence type="ECO:0000313" key="6">
    <source>
        <dbReference type="Proteomes" id="UP000264719"/>
    </source>
</evidence>
<dbReference type="InterPro" id="IPR009057">
    <property type="entry name" value="Homeodomain-like_sf"/>
</dbReference>